<accession>A0A0L0GG64</accession>
<evidence type="ECO:0000313" key="3">
    <source>
        <dbReference type="Proteomes" id="UP000054560"/>
    </source>
</evidence>
<sequence length="431" mass="47422">MNNSRCDLIGHSVVREHARRRRCAVSVIFQDTRTEALDAAASAGLLEGPVGFRLVASSTTPHDLGWRLVAGSTAPRPRLATARSPQPARRSQCRARSGPSAPEMNFDLEYTELVTHIDRASASPATLPPSPSAPNDIMWRYIHMYARHLATINCDTPLLDQAVRDYPIATGLAVAGRSTSWLAGVQRANPIATGLAVAGRSTSWLAGGAEGQPHSDRAGGGGAIDQLHMFRLKRHLYPGIFIGEVHAKSVSTPWHMFRLKRHLYPGIFIGAEHAKSVSAPRHMFKLKGHLYPGIFIGEVHAKSVSTPWHMFKLKGHLYPGIFVGAEHAKSVSAPRHMFRLKGHLYPGIFIGEVHAKSVSTPWHMFKLKEPIVSHKLKRDESVPVDGPRGWGRSLRAFSLAHPSQCPLPTFFRARNLPYLAVARIPLVHRTP</sequence>
<proteinExistence type="predicted"/>
<keyword evidence="3" id="KW-1185">Reference proteome</keyword>
<dbReference type="AlphaFoldDB" id="A0A0L0GG64"/>
<evidence type="ECO:0000313" key="2">
    <source>
        <dbReference type="EMBL" id="KNC87864.1"/>
    </source>
</evidence>
<dbReference type="GeneID" id="25900625"/>
<evidence type="ECO:0000256" key="1">
    <source>
        <dbReference type="SAM" id="MobiDB-lite"/>
    </source>
</evidence>
<dbReference type="STRING" id="667725.A0A0L0GG64"/>
<organism evidence="2 3">
    <name type="scientific">Sphaeroforma arctica JP610</name>
    <dbReference type="NCBI Taxonomy" id="667725"/>
    <lineage>
        <taxon>Eukaryota</taxon>
        <taxon>Ichthyosporea</taxon>
        <taxon>Ichthyophonida</taxon>
        <taxon>Sphaeroforma</taxon>
    </lineage>
</organism>
<reference evidence="2 3" key="1">
    <citation type="submission" date="2011-02" db="EMBL/GenBank/DDBJ databases">
        <title>The Genome Sequence of Sphaeroforma arctica JP610.</title>
        <authorList>
            <consortium name="The Broad Institute Genome Sequencing Platform"/>
            <person name="Russ C."/>
            <person name="Cuomo C."/>
            <person name="Young S.K."/>
            <person name="Zeng Q."/>
            <person name="Gargeya S."/>
            <person name="Alvarado L."/>
            <person name="Berlin A."/>
            <person name="Chapman S.B."/>
            <person name="Chen Z."/>
            <person name="Freedman E."/>
            <person name="Gellesch M."/>
            <person name="Goldberg J."/>
            <person name="Griggs A."/>
            <person name="Gujja S."/>
            <person name="Heilman E."/>
            <person name="Heiman D."/>
            <person name="Howarth C."/>
            <person name="Mehta T."/>
            <person name="Neiman D."/>
            <person name="Pearson M."/>
            <person name="Roberts A."/>
            <person name="Saif S."/>
            <person name="Shea T."/>
            <person name="Shenoy N."/>
            <person name="Sisk P."/>
            <person name="Stolte C."/>
            <person name="Sykes S."/>
            <person name="White J."/>
            <person name="Yandava C."/>
            <person name="Burger G."/>
            <person name="Gray M.W."/>
            <person name="Holland P.W.H."/>
            <person name="King N."/>
            <person name="Lang F.B.F."/>
            <person name="Roger A.J."/>
            <person name="Ruiz-Trillo I."/>
            <person name="Haas B."/>
            <person name="Nusbaum C."/>
            <person name="Birren B."/>
        </authorList>
    </citation>
    <scope>NUCLEOTIDE SEQUENCE [LARGE SCALE GENOMIC DNA]</scope>
    <source>
        <strain evidence="2 3">JP610</strain>
    </source>
</reference>
<protein>
    <submittedName>
        <fullName evidence="2">Uncharacterized protein</fullName>
    </submittedName>
</protein>
<dbReference type="EMBL" id="KQ241598">
    <property type="protein sequence ID" value="KNC87864.1"/>
    <property type="molecule type" value="Genomic_DNA"/>
</dbReference>
<dbReference type="Proteomes" id="UP000054560">
    <property type="component" value="Unassembled WGS sequence"/>
</dbReference>
<gene>
    <name evidence="2" type="ORF">SARC_00121</name>
</gene>
<name>A0A0L0GG64_9EUKA</name>
<dbReference type="RefSeq" id="XP_014161766.1">
    <property type="nucleotide sequence ID" value="XM_014306291.1"/>
</dbReference>
<feature type="region of interest" description="Disordered" evidence="1">
    <location>
        <begin position="75"/>
        <end position="103"/>
    </location>
</feature>